<reference evidence="10" key="1">
    <citation type="submission" date="2023-01" db="EMBL/GenBank/DDBJ databases">
        <authorList>
            <person name="Van Ghelder C."/>
            <person name="Rancurel C."/>
        </authorList>
    </citation>
    <scope>NUCLEOTIDE SEQUENCE</scope>
    <source>
        <strain evidence="10">CNCM I-4278</strain>
    </source>
</reference>
<dbReference type="Gene3D" id="1.10.1070.11">
    <property type="entry name" value="Phosphatidylinositol 3-/4-kinase, catalytic domain"/>
    <property type="match status" value="1"/>
</dbReference>
<accession>A0A9W4UW87</accession>
<dbReference type="GO" id="GO:0046854">
    <property type="term" value="P:phosphatidylinositol phosphate biosynthetic process"/>
    <property type="evidence" value="ECO:0007669"/>
    <property type="project" value="InterPro"/>
</dbReference>
<dbReference type="EMBL" id="CAOQHR010000012">
    <property type="protein sequence ID" value="CAI6341867.1"/>
    <property type="molecule type" value="Genomic_DNA"/>
</dbReference>
<dbReference type="Gene3D" id="1.25.40.70">
    <property type="entry name" value="Phosphatidylinositol 3-kinase, accessory domain (PIK)"/>
    <property type="match status" value="1"/>
</dbReference>
<dbReference type="SUPFAM" id="SSF56112">
    <property type="entry name" value="Protein kinase-like (PK-like)"/>
    <property type="match status" value="1"/>
</dbReference>
<dbReference type="SMART" id="SM00145">
    <property type="entry name" value="PI3Ka"/>
    <property type="match status" value="1"/>
</dbReference>
<evidence type="ECO:0000256" key="7">
    <source>
        <dbReference type="ARBA" id="ARBA00022840"/>
    </source>
</evidence>
<dbReference type="PROSITE" id="PS50290">
    <property type="entry name" value="PI3_4_KINASE_3"/>
    <property type="match status" value="1"/>
</dbReference>
<dbReference type="PROSITE" id="PS00916">
    <property type="entry name" value="PI3_4_KINASE_2"/>
    <property type="match status" value="1"/>
</dbReference>
<name>A0A9W4UW87_9PLEO</name>
<dbReference type="Proteomes" id="UP001152607">
    <property type="component" value="Unassembled WGS sequence"/>
</dbReference>
<dbReference type="InterPro" id="IPR045495">
    <property type="entry name" value="PI4K_N"/>
</dbReference>
<dbReference type="InterPro" id="IPR036940">
    <property type="entry name" value="PI3/4_kinase_cat_sf"/>
</dbReference>
<keyword evidence="6" id="KW-0418">Kinase</keyword>
<dbReference type="InterPro" id="IPR001263">
    <property type="entry name" value="PI3K_accessory_dom"/>
</dbReference>
<evidence type="ECO:0000256" key="6">
    <source>
        <dbReference type="ARBA" id="ARBA00022777"/>
    </source>
</evidence>
<dbReference type="Pfam" id="PF00454">
    <property type="entry name" value="PI3_PI4_kinase"/>
    <property type="match status" value="1"/>
</dbReference>
<organism evidence="10 11">
    <name type="scientific">Periconia digitata</name>
    <dbReference type="NCBI Taxonomy" id="1303443"/>
    <lineage>
        <taxon>Eukaryota</taxon>
        <taxon>Fungi</taxon>
        <taxon>Dikarya</taxon>
        <taxon>Ascomycota</taxon>
        <taxon>Pezizomycotina</taxon>
        <taxon>Dothideomycetes</taxon>
        <taxon>Pleosporomycetidae</taxon>
        <taxon>Pleosporales</taxon>
        <taxon>Massarineae</taxon>
        <taxon>Periconiaceae</taxon>
        <taxon>Periconia</taxon>
    </lineage>
</organism>
<dbReference type="InterPro" id="IPR042236">
    <property type="entry name" value="PI3K_accessory_sf"/>
</dbReference>
<dbReference type="SUPFAM" id="SSF48371">
    <property type="entry name" value="ARM repeat"/>
    <property type="match status" value="2"/>
</dbReference>
<dbReference type="InterPro" id="IPR015433">
    <property type="entry name" value="PI3/4_kinase"/>
</dbReference>
<keyword evidence="5" id="KW-0547">Nucleotide-binding</keyword>
<proteinExistence type="inferred from homology"/>
<dbReference type="CDD" id="cd05167">
    <property type="entry name" value="PI4Kc_III_alpha"/>
    <property type="match status" value="1"/>
</dbReference>
<dbReference type="GO" id="GO:0005737">
    <property type="term" value="C:cytoplasm"/>
    <property type="evidence" value="ECO:0007669"/>
    <property type="project" value="TreeGrafter"/>
</dbReference>
<dbReference type="PROSITE" id="PS51545">
    <property type="entry name" value="PIK_HELICAL"/>
    <property type="match status" value="1"/>
</dbReference>
<evidence type="ECO:0000256" key="4">
    <source>
        <dbReference type="ARBA" id="ARBA00022679"/>
    </source>
</evidence>
<dbReference type="GO" id="GO:0005886">
    <property type="term" value="C:plasma membrane"/>
    <property type="evidence" value="ECO:0007669"/>
    <property type="project" value="TreeGrafter"/>
</dbReference>
<evidence type="ECO:0000259" key="8">
    <source>
        <dbReference type="PROSITE" id="PS50290"/>
    </source>
</evidence>
<evidence type="ECO:0000256" key="5">
    <source>
        <dbReference type="ARBA" id="ARBA00022741"/>
    </source>
</evidence>
<evidence type="ECO:0000313" key="11">
    <source>
        <dbReference type="Proteomes" id="UP001152607"/>
    </source>
</evidence>
<sequence length="1934" mass="216206">MTRTIRRNALEKLAKLSTQPSSTESTTSELQSIYRRCRNGIKRRQNGSSSPNALMKLPELEGVLALCKAAPFIRSPEIAGQLLERLAPYLPESYSQVLSPSLGFREIDPSPYEVLTKALTHAILSLGIQHEELRPQAQGVIVQYVKGWAQSAVDLAEEQFDQEDQVDFETDGELAHVMTQSMSLLGFLDACAEFASFWSPHDRLTLIEKVRAALTEKFSIAFETALSIVRNARPHQYGLKEWKRYAKRYAAIGRPLGAMILHDSFLKVVVSCASLLAGIPEHDSKDNILDSLRSKTNSVKAIADASEDKLAEGLAVIAVEEMDRLDDDLDYLQRVGSAWQQRLASSVKAKVITTYLCCTIYDEDIADAEALMPWLDGALNDPAQSADLTLASTVLKAMVVLAKASPTMASNLGRSLPRIIVQGGFDNRTASVAADCLAEVLSLLPQDAVITTLYSLGNVISTTPVGDRNLAGSPALNVNGKPPRASAIYSQQQLGSTISLTPSDIEEPHHVHTTVVETVVSVARNCKDEKITALALSMLIQKIGKVSRAVDAKIITDSALLGIHSGLAEFRALLKLYNKLCHDALSKDDHITLEAVMRARLHLSREINSDSSLFEVFLMQMLDTIVSKGDAPETHSRQVRDTELAAQEIAQLFSPLALLLSRNAAQTDPSQLDDSVLSLQRDAWFNIVVHGFELDSTLTKKHMEELMTLAQFSQPLITEERASLVESDIELNTVLRRGKTPEHVVEQKKRLGKLFPSNEADVRALSYPEAVFLNTAYLVENLRAGSGDCTKALAYFMDPKLRSGPVGNCMSAIATTITKAYVGKTLSGRMHSFSTPYLAEQLATIFAGCCHRIARVQEAATACADIIIRDVPSTLCQKSALFALLELLSIMWSGCLEAETDEYSWNSTFSSKKSNIVVELSDNHSFRRATLNSFHKRAVAWVTGIIEVAPLDVKGLLQTYLSEYDDEGAYGHISLGRSFALEMGSVIPSTDQRLGAIERQGININIASDFVAQYTTRQEYRFVDGQNDQEEEWLRQDDGVESKPSAFSRSINDATRLLVDLESRTLSHGSVTIAELRDILRRASALLCRVKTDQSSLVRHLVGIPFAVFSKQSIKLGISLWMSVIKENPRMESRILVAIAENWESAVHKRRGIFSPALQHPDPFYGRQEFAPTDKPTLSKHQQHIYNLIAPHYRLLQFLSSHFSASRLGNPDIELVYSRMMHVTLDALKTGCKQPLAREAYFHIILLGLRVVRHCTTLPKAIIWRLTDRILTAGLAWFAKAPEWSFGGNRLQIKAETHVLADVQTHLELVGNMASKSEGSLKSLKPKHDLLSLLISNEQTRLMVWLFPLDYGKKHHFTSGQHNKTMAEATVTAHLKTAWDENPAIAVHLAQRFQSQRLNTEVRWQVLNFPHKVLDEPDALEILLGNGLPNDVTFQLKYLMYWAPLNPITTVTYFLPSYGNHPFIIQYAMRALESHSVDVTFFYVSQIVQALRYDVLGYVERYIIETARFSQLFAHQIIWNMKANAYKAEGDTFEMPDSVKPTLDKVSDSLIASFSQYDKEFYEREFAFFNEVTGISGTLRSILHEPKEAKKQMIEEELRKINVDVGVYLPSNPDGVVIGIDRKSGKPLQSHAKTPFMATFRIRKSKFDSEQEDEVGAAVASNSSVVSAKPNTYEVWQSAIFKVGDDCRQDVLALQMIAAFRGIFNNVGLDVWVFPYRVTATAPGCGVIDVLPNSISRDMLGREAVNRLDDYFISKYGNEDSIRYQEARSNFVKSMAAYSVISFLLQFKDRHNGNIMIDDAGHLIHIDFGFCFDIAPGGVKFERAPFKLTREMIAVMGGSQTSQPFRWFEELTVKAFLASRQHCNHLCHVVQVMLDSGLPCFKPETIQNFRDRFVLERTEREAADYMRELVRKSASSYSTREYDRFQLITNGIPY</sequence>
<gene>
    <name evidence="10" type="ORF">PDIGIT_LOCUS15067</name>
</gene>
<keyword evidence="7" id="KW-0067">ATP-binding</keyword>
<dbReference type="FunFam" id="3.30.1010.10:FF:000014">
    <property type="entry name" value="Phosphatidylinositol 4-kinase STT4"/>
    <property type="match status" value="1"/>
</dbReference>
<dbReference type="FunFam" id="1.10.1070.11:FF:000022">
    <property type="entry name" value="Phosphatidylinositol 4-kinase stt4"/>
    <property type="match status" value="1"/>
</dbReference>
<dbReference type="FunFam" id="1.25.40.70:FF:000011">
    <property type="entry name" value="Phosphatidylinositol 4-kinase alpha"/>
    <property type="match status" value="1"/>
</dbReference>
<dbReference type="OrthoDB" id="10264149at2759"/>
<dbReference type="PANTHER" id="PTHR10048">
    <property type="entry name" value="PHOSPHATIDYLINOSITOL KINASE"/>
    <property type="match status" value="1"/>
</dbReference>
<dbReference type="InterPro" id="IPR018936">
    <property type="entry name" value="PI3/4_kinase_CS"/>
</dbReference>
<dbReference type="InterPro" id="IPR000403">
    <property type="entry name" value="PI3/4_kinase_cat_dom"/>
</dbReference>
<keyword evidence="4" id="KW-0808">Transferase</keyword>
<evidence type="ECO:0000256" key="2">
    <source>
        <dbReference type="ARBA" id="ARBA00006209"/>
    </source>
</evidence>
<dbReference type="InterPro" id="IPR016024">
    <property type="entry name" value="ARM-type_fold"/>
</dbReference>
<keyword evidence="11" id="KW-1185">Reference proteome</keyword>
<dbReference type="GO" id="GO:0048015">
    <property type="term" value="P:phosphatidylinositol-mediated signaling"/>
    <property type="evidence" value="ECO:0007669"/>
    <property type="project" value="TreeGrafter"/>
</dbReference>
<comment type="caution">
    <text evidence="10">The sequence shown here is derived from an EMBL/GenBank/DDBJ whole genome shotgun (WGS) entry which is preliminary data.</text>
</comment>
<evidence type="ECO:0000256" key="1">
    <source>
        <dbReference type="ARBA" id="ARBA00001686"/>
    </source>
</evidence>
<dbReference type="Gene3D" id="3.30.1010.10">
    <property type="entry name" value="Phosphatidylinositol 3-kinase Catalytic Subunit, Chain A, domain 4"/>
    <property type="match status" value="1"/>
</dbReference>
<dbReference type="Pfam" id="PF19274">
    <property type="entry name" value="PI4K_N"/>
    <property type="match status" value="1"/>
</dbReference>
<dbReference type="GO" id="GO:0004430">
    <property type="term" value="F:1-phosphatidylinositol 4-kinase activity"/>
    <property type="evidence" value="ECO:0007669"/>
    <property type="project" value="UniProtKB-EC"/>
</dbReference>
<dbReference type="PANTHER" id="PTHR10048:SF15">
    <property type="entry name" value="PHOSPHATIDYLINOSITOL 4-KINASE ALPHA"/>
    <property type="match status" value="1"/>
</dbReference>
<dbReference type="Pfam" id="PF00613">
    <property type="entry name" value="PI3Ka"/>
    <property type="match status" value="1"/>
</dbReference>
<comment type="catalytic activity">
    <reaction evidence="1">
        <text>a 1,2-diacyl-sn-glycero-3-phospho-(1D-myo-inositol) + ATP = a 1,2-diacyl-sn-glycero-3-phospho-(1D-myo-inositol 4-phosphate) + ADP + H(+)</text>
        <dbReference type="Rhea" id="RHEA:19877"/>
        <dbReference type="ChEBI" id="CHEBI:15378"/>
        <dbReference type="ChEBI" id="CHEBI:30616"/>
        <dbReference type="ChEBI" id="CHEBI:57880"/>
        <dbReference type="ChEBI" id="CHEBI:58178"/>
        <dbReference type="ChEBI" id="CHEBI:456216"/>
        <dbReference type="EC" id="2.7.1.67"/>
    </reaction>
</comment>
<dbReference type="GO" id="GO:0005524">
    <property type="term" value="F:ATP binding"/>
    <property type="evidence" value="ECO:0007669"/>
    <property type="project" value="UniProtKB-KW"/>
</dbReference>
<feature type="domain" description="PI3K/PI4K catalytic" evidence="8">
    <location>
        <begin position="1654"/>
        <end position="1918"/>
    </location>
</feature>
<dbReference type="EC" id="2.7.1.67" evidence="3"/>
<dbReference type="SMART" id="SM00146">
    <property type="entry name" value="PI3Kc"/>
    <property type="match status" value="1"/>
</dbReference>
<dbReference type="PROSITE" id="PS00915">
    <property type="entry name" value="PI3_4_KINASE_1"/>
    <property type="match status" value="1"/>
</dbReference>
<dbReference type="InterPro" id="IPR011009">
    <property type="entry name" value="Kinase-like_dom_sf"/>
</dbReference>
<evidence type="ECO:0000256" key="3">
    <source>
        <dbReference type="ARBA" id="ARBA00012169"/>
    </source>
</evidence>
<protein>
    <recommendedName>
        <fullName evidence="3">1-phosphatidylinositol 4-kinase</fullName>
        <ecNumber evidence="3">2.7.1.67</ecNumber>
    </recommendedName>
</protein>
<evidence type="ECO:0000313" key="10">
    <source>
        <dbReference type="EMBL" id="CAI6341867.1"/>
    </source>
</evidence>
<feature type="domain" description="PIK helical" evidence="9">
    <location>
        <begin position="1361"/>
        <end position="1549"/>
    </location>
</feature>
<comment type="similarity">
    <text evidence="2">Belongs to the PI3/PI4-kinase family. Type III PI4K subfamily.</text>
</comment>
<evidence type="ECO:0000259" key="9">
    <source>
        <dbReference type="PROSITE" id="PS51545"/>
    </source>
</evidence>